<dbReference type="PANTHER" id="PTHR42951:SF14">
    <property type="entry name" value="METALLO-BETA-LACTAMASE SUPERFAMILY PROTEIN"/>
    <property type="match status" value="1"/>
</dbReference>
<gene>
    <name evidence="2" type="ORF">HHL23_01785</name>
</gene>
<evidence type="ECO:0000313" key="2">
    <source>
        <dbReference type="EMBL" id="NML68535.1"/>
    </source>
</evidence>
<comment type="caution">
    <text evidence="2">The sequence shown here is derived from an EMBL/GenBank/DDBJ whole genome shotgun (WGS) entry which is preliminary data.</text>
</comment>
<dbReference type="CDD" id="cd07739">
    <property type="entry name" value="metallo-hydrolase-like_MBL-fold"/>
    <property type="match status" value="1"/>
</dbReference>
<dbReference type="InterPro" id="IPR050855">
    <property type="entry name" value="NDM-1-like"/>
</dbReference>
<keyword evidence="3" id="KW-1185">Reference proteome</keyword>
<dbReference type="AlphaFoldDB" id="A0A7Y0FQD1"/>
<name>A0A7Y0FQD1_9FLAO</name>
<dbReference type="SUPFAM" id="SSF56281">
    <property type="entry name" value="Metallo-hydrolase/oxidoreductase"/>
    <property type="match status" value="1"/>
</dbReference>
<evidence type="ECO:0000259" key="1">
    <source>
        <dbReference type="SMART" id="SM00849"/>
    </source>
</evidence>
<dbReference type="PANTHER" id="PTHR42951">
    <property type="entry name" value="METALLO-BETA-LACTAMASE DOMAIN-CONTAINING"/>
    <property type="match status" value="1"/>
</dbReference>
<dbReference type="Gene3D" id="3.60.15.10">
    <property type="entry name" value="Ribonuclease Z/Hydroxyacylglutathione hydrolase-like"/>
    <property type="match status" value="1"/>
</dbReference>
<proteinExistence type="predicted"/>
<dbReference type="Proteomes" id="UP000544054">
    <property type="component" value="Unassembled WGS sequence"/>
</dbReference>
<feature type="domain" description="Metallo-beta-lactamase" evidence="1">
    <location>
        <begin position="45"/>
        <end position="232"/>
    </location>
</feature>
<dbReference type="GO" id="GO:0016787">
    <property type="term" value="F:hydrolase activity"/>
    <property type="evidence" value="ECO:0007669"/>
    <property type="project" value="UniProtKB-KW"/>
</dbReference>
<accession>A0A7Y0FQD1</accession>
<reference evidence="2 3" key="1">
    <citation type="submission" date="2020-04" db="EMBL/GenBank/DDBJ databases">
        <title>Chryseobacterium sp. RP-3-3 sp. nov., isolated from Jeju soil.</title>
        <authorList>
            <person name="Dahal R.H."/>
        </authorList>
    </citation>
    <scope>NUCLEOTIDE SEQUENCE [LARGE SCALE GENOMIC DNA]</scope>
    <source>
        <strain evidence="2 3">RP-3-3</strain>
    </source>
</reference>
<organism evidence="2 3">
    <name type="scientific">Chryseobacterium antibioticum</name>
    <dbReference type="NCBI Taxonomy" id="2728847"/>
    <lineage>
        <taxon>Bacteria</taxon>
        <taxon>Pseudomonadati</taxon>
        <taxon>Bacteroidota</taxon>
        <taxon>Flavobacteriia</taxon>
        <taxon>Flavobacteriales</taxon>
        <taxon>Weeksellaceae</taxon>
        <taxon>Chryseobacterium group</taxon>
        <taxon>Chryseobacterium</taxon>
    </lineage>
</organism>
<dbReference type="Pfam" id="PF00753">
    <property type="entry name" value="Lactamase_B"/>
    <property type="match status" value="1"/>
</dbReference>
<dbReference type="EMBL" id="JABBGI010000002">
    <property type="protein sequence ID" value="NML68535.1"/>
    <property type="molecule type" value="Genomic_DNA"/>
</dbReference>
<dbReference type="InterPro" id="IPR036866">
    <property type="entry name" value="RibonucZ/Hydroxyglut_hydro"/>
</dbReference>
<protein>
    <submittedName>
        <fullName evidence="2">MBL fold metallo-hydrolase</fullName>
    </submittedName>
</protein>
<sequence length="293" mass="32921">MEKKDQKGNFKTTEYGTLQYSVFITKRPGLNRELPSGYESLAWVPNSSTLIYGERDAVLVDTFLTAEASQALVEWVESSGKNLTTIYITHGHGDHFFGIGLLKQRFPHARAVARPDIIEHMRRELNPVFFNNFWTSRFPGQLPEQIPVPEPLNEDFMELEGQKLVLVDTGYTDTALSTGLHIPSIDLIVAGDAAYNGVHPYMAEGSPETWLQWIAALDKLESLNPRTVVAGHKRPELEDNPQIIQETRAYFQDFMRLNKVTSSSLDLFDRMMELHGDRANPGSLWGGAVAAKS</sequence>
<keyword evidence="2" id="KW-0378">Hydrolase</keyword>
<dbReference type="InterPro" id="IPR001279">
    <property type="entry name" value="Metallo-B-lactamas"/>
</dbReference>
<evidence type="ECO:0000313" key="3">
    <source>
        <dbReference type="Proteomes" id="UP000544054"/>
    </source>
</evidence>
<dbReference type="SMART" id="SM00849">
    <property type="entry name" value="Lactamase_B"/>
    <property type="match status" value="1"/>
</dbReference>